<accession>K2G892</accession>
<proteinExistence type="predicted"/>
<name>K2G892_9BACT</name>
<keyword evidence="1" id="KW-1133">Transmembrane helix</keyword>
<keyword evidence="1" id="KW-0812">Transmembrane</keyword>
<feature type="transmembrane region" description="Helical" evidence="1">
    <location>
        <begin position="6"/>
        <end position="25"/>
    </location>
</feature>
<reference evidence="2" key="1">
    <citation type="journal article" date="2012" name="Science">
        <title>Fermentation, hydrogen, and sulfur metabolism in multiple uncultivated bacterial phyla.</title>
        <authorList>
            <person name="Wrighton K.C."/>
            <person name="Thomas B.C."/>
            <person name="Sharon I."/>
            <person name="Miller C.S."/>
            <person name="Castelle C.J."/>
            <person name="VerBerkmoes N.C."/>
            <person name="Wilkins M.J."/>
            <person name="Hettich R.L."/>
            <person name="Lipton M.S."/>
            <person name="Williams K.H."/>
            <person name="Long P.E."/>
            <person name="Banfield J.F."/>
        </authorList>
    </citation>
    <scope>NUCLEOTIDE SEQUENCE [LARGE SCALE GENOMIC DNA]</scope>
</reference>
<evidence type="ECO:0000313" key="2">
    <source>
        <dbReference type="EMBL" id="EKE26329.1"/>
    </source>
</evidence>
<keyword evidence="1" id="KW-0472">Membrane</keyword>
<dbReference type="EMBL" id="AMFJ01000845">
    <property type="protein sequence ID" value="EKE26329.1"/>
    <property type="molecule type" value="Genomic_DNA"/>
</dbReference>
<organism evidence="2">
    <name type="scientific">uncultured bacterium</name>
    <name type="common">gcode 4</name>
    <dbReference type="NCBI Taxonomy" id="1234023"/>
    <lineage>
        <taxon>Bacteria</taxon>
        <taxon>environmental samples</taxon>
    </lineage>
</organism>
<evidence type="ECO:0000256" key="1">
    <source>
        <dbReference type="SAM" id="Phobius"/>
    </source>
</evidence>
<protein>
    <submittedName>
        <fullName evidence="2">Uncharacterized protein</fullName>
    </submittedName>
</protein>
<sequence>MSFIWKFILSILVIVVLYILFTFMMPKESDLMAKKLWIENFNEYIRNLKEWADWVSDELLQLKSSEEIIWKAKNVVNSTNEAIDKTKDAITNKIEQTNKVIKSWEKVIEATSEFKNNIKELSTLSWSDTSTGN</sequence>
<dbReference type="AlphaFoldDB" id="K2G892"/>
<comment type="caution">
    <text evidence="2">The sequence shown here is derived from an EMBL/GenBank/DDBJ whole genome shotgun (WGS) entry which is preliminary data.</text>
</comment>
<gene>
    <name evidence="2" type="ORF">ACD_4C00329G0002</name>
</gene>